<dbReference type="GO" id="GO:0003700">
    <property type="term" value="F:DNA-binding transcription factor activity"/>
    <property type="evidence" value="ECO:0007669"/>
    <property type="project" value="InterPro"/>
</dbReference>
<dbReference type="InterPro" id="IPR039422">
    <property type="entry name" value="MarR/SlyA-like"/>
</dbReference>
<proteinExistence type="predicted"/>
<dbReference type="InterPro" id="IPR036390">
    <property type="entry name" value="WH_DNA-bd_sf"/>
</dbReference>
<keyword evidence="3" id="KW-1185">Reference proteome</keyword>
<dbReference type="InterPro" id="IPR000835">
    <property type="entry name" value="HTH_MarR-typ"/>
</dbReference>
<dbReference type="SUPFAM" id="SSF46785">
    <property type="entry name" value="Winged helix' DNA-binding domain"/>
    <property type="match status" value="1"/>
</dbReference>
<dbReference type="OrthoDB" id="7502947at2"/>
<protein>
    <submittedName>
        <fullName evidence="2">MarR family transcriptional regulator</fullName>
    </submittedName>
</protein>
<dbReference type="Gene3D" id="1.10.10.10">
    <property type="entry name" value="Winged helix-like DNA-binding domain superfamily/Winged helix DNA-binding domain"/>
    <property type="match status" value="1"/>
</dbReference>
<gene>
    <name evidence="2" type="ORF">E3W66_01600</name>
</gene>
<comment type="caution">
    <text evidence="2">The sequence shown here is derived from an EMBL/GenBank/DDBJ whole genome shotgun (WGS) entry which is preliminary data.</text>
</comment>
<evidence type="ECO:0000259" key="1">
    <source>
        <dbReference type="PROSITE" id="PS50995"/>
    </source>
</evidence>
<dbReference type="SMART" id="SM00347">
    <property type="entry name" value="HTH_MARR"/>
    <property type="match status" value="1"/>
</dbReference>
<dbReference type="PROSITE" id="PS50995">
    <property type="entry name" value="HTH_MARR_2"/>
    <property type="match status" value="1"/>
</dbReference>
<organism evidence="2 3">
    <name type="scientific">Gammaproteobacteria bacterium LSUCC0057</name>
    <dbReference type="NCBI Taxonomy" id="2559237"/>
    <lineage>
        <taxon>Bacteria</taxon>
        <taxon>Pseudomonadati</taxon>
        <taxon>Pseudomonadota</taxon>
        <taxon>Gammaproteobacteria</taxon>
        <taxon>Cellvibrionales</taxon>
        <taxon>Porticoccaceae</taxon>
        <taxon>SAR92 clade</taxon>
    </lineage>
</organism>
<dbReference type="PANTHER" id="PTHR33164">
    <property type="entry name" value="TRANSCRIPTIONAL REGULATOR, MARR FAMILY"/>
    <property type="match status" value="1"/>
</dbReference>
<dbReference type="GO" id="GO:0006950">
    <property type="term" value="P:response to stress"/>
    <property type="evidence" value="ECO:0007669"/>
    <property type="project" value="TreeGrafter"/>
</dbReference>
<sequence>MDSIDQVLIAVRRVIRATDLQSKYLVRTTGLTTPQILILHTINAQQELTIGQLAKAISLSQATVTTIIDRLESRQLISRIRSASDKRKVYLELSDAGRDTLSKAPPLLQEQFIRQFSALAQWEQSMIIASLQRVAEMMDAQHIDASPVLDIGTLDRPGEAASSS</sequence>
<dbReference type="PANTHER" id="PTHR33164:SF89">
    <property type="entry name" value="MARR FAMILY REGULATORY PROTEIN"/>
    <property type="match status" value="1"/>
</dbReference>
<dbReference type="EMBL" id="SPIA01000001">
    <property type="protein sequence ID" value="TFH68678.1"/>
    <property type="molecule type" value="Genomic_DNA"/>
</dbReference>
<dbReference type="AlphaFoldDB" id="A0A4Y8UJR1"/>
<evidence type="ECO:0000313" key="2">
    <source>
        <dbReference type="EMBL" id="TFH68678.1"/>
    </source>
</evidence>
<feature type="domain" description="HTH marR-type" evidence="1">
    <location>
        <begin position="1"/>
        <end position="136"/>
    </location>
</feature>
<dbReference type="InterPro" id="IPR036388">
    <property type="entry name" value="WH-like_DNA-bd_sf"/>
</dbReference>
<reference evidence="2 3" key="1">
    <citation type="submission" date="2019-03" db="EMBL/GenBank/DDBJ databases">
        <title>Draft genome of Gammaproteobacteria bacterium LSUCC0057, a member of the SAR92 clade.</title>
        <authorList>
            <person name="Lanclos V.C."/>
            <person name="Doiron C."/>
            <person name="Henson M.W."/>
            <person name="Thrash J.C."/>
        </authorList>
    </citation>
    <scope>NUCLEOTIDE SEQUENCE [LARGE SCALE GENOMIC DNA]</scope>
    <source>
        <strain evidence="2 3">LSUCC0057</strain>
    </source>
</reference>
<dbReference type="Pfam" id="PF01047">
    <property type="entry name" value="MarR"/>
    <property type="match status" value="1"/>
</dbReference>
<dbReference type="PRINTS" id="PR00598">
    <property type="entry name" value="HTHMARR"/>
</dbReference>
<evidence type="ECO:0000313" key="3">
    <source>
        <dbReference type="Proteomes" id="UP000298133"/>
    </source>
</evidence>
<name>A0A4Y8UJR1_9GAMM</name>
<accession>A0A4Y8UJR1</accession>
<dbReference type="Proteomes" id="UP000298133">
    <property type="component" value="Unassembled WGS sequence"/>
</dbReference>